<evidence type="ECO:0000313" key="3">
    <source>
        <dbReference type="Proteomes" id="UP000287296"/>
    </source>
</evidence>
<evidence type="ECO:0000313" key="2">
    <source>
        <dbReference type="EMBL" id="RST59695.1"/>
    </source>
</evidence>
<dbReference type="AlphaFoldDB" id="A0A429X8C6"/>
<dbReference type="EMBL" id="QYTW02000009">
    <property type="protein sequence ID" value="RST59695.1"/>
    <property type="molecule type" value="Genomic_DNA"/>
</dbReference>
<reference evidence="2 3" key="1">
    <citation type="submission" date="2018-12" db="EMBL/GenBank/DDBJ databases">
        <authorList>
            <person name="Sun L."/>
            <person name="Chen Z."/>
        </authorList>
    </citation>
    <scope>NUCLEOTIDE SEQUENCE [LARGE SCALE GENOMIC DNA]</scope>
    <source>
        <strain evidence="2 3">LMG 29736</strain>
    </source>
</reference>
<comment type="caution">
    <text evidence="2">The sequence shown here is derived from an EMBL/GenBank/DDBJ whole genome shotgun (WGS) entry which is preliminary data.</text>
</comment>
<proteinExistence type="predicted"/>
<organism evidence="2 3">
    <name type="scientific">Siminovitchia terrae</name>
    <name type="common">Bacillus terrae</name>
    <dbReference type="NCBI Taxonomy" id="1914933"/>
    <lineage>
        <taxon>Bacteria</taxon>
        <taxon>Bacillati</taxon>
        <taxon>Bacillota</taxon>
        <taxon>Bacilli</taxon>
        <taxon>Bacillales</taxon>
        <taxon>Bacillaceae</taxon>
        <taxon>Siminovitchia</taxon>
    </lineage>
</organism>
<name>A0A429X8C6_SIMTE</name>
<gene>
    <name evidence="2" type="ORF">D5F11_011375</name>
</gene>
<feature type="compositionally biased region" description="Polar residues" evidence="1">
    <location>
        <begin position="71"/>
        <end position="83"/>
    </location>
</feature>
<feature type="region of interest" description="Disordered" evidence="1">
    <location>
        <begin position="56"/>
        <end position="83"/>
    </location>
</feature>
<protein>
    <submittedName>
        <fullName evidence="2">Uncharacterized protein</fullName>
    </submittedName>
</protein>
<sequence>MFVLMTIAKQFMKDGMTKTTKEHLNEIDGSTQKQKTSNDYEHPLRCFFLVPKQHKYDEAKGKESKKRKATFSGQEETSQMKGE</sequence>
<dbReference type="Proteomes" id="UP000287296">
    <property type="component" value="Unassembled WGS sequence"/>
</dbReference>
<evidence type="ECO:0000256" key="1">
    <source>
        <dbReference type="SAM" id="MobiDB-lite"/>
    </source>
</evidence>
<accession>A0A429X8C6</accession>
<dbReference type="RefSeq" id="WP_120119104.1">
    <property type="nucleotide sequence ID" value="NZ_QYTW02000009.1"/>
</dbReference>